<evidence type="ECO:0000259" key="2">
    <source>
        <dbReference type="Pfam" id="PF19413"/>
    </source>
</evidence>
<dbReference type="AlphaFoldDB" id="A0A1H7U844"/>
<evidence type="ECO:0000256" key="1">
    <source>
        <dbReference type="SAM" id="SignalP"/>
    </source>
</evidence>
<protein>
    <submittedName>
        <fullName evidence="3">Outer membrane protein, YaiO family</fullName>
    </submittedName>
</protein>
<keyword evidence="4" id="KW-1185">Reference proteome</keyword>
<gene>
    <name evidence="3" type="ORF">SAMN04488008_10739</name>
</gene>
<dbReference type="NCBIfam" id="TIGR04390">
    <property type="entry name" value="OMP_YaiO_dom"/>
    <property type="match status" value="1"/>
</dbReference>
<organism evidence="3 4">
    <name type="scientific">Maribacter orientalis</name>
    <dbReference type="NCBI Taxonomy" id="228957"/>
    <lineage>
        <taxon>Bacteria</taxon>
        <taxon>Pseudomonadati</taxon>
        <taxon>Bacteroidota</taxon>
        <taxon>Flavobacteriia</taxon>
        <taxon>Flavobacteriales</taxon>
        <taxon>Flavobacteriaceae</taxon>
        <taxon>Maribacter</taxon>
    </lineage>
</organism>
<reference evidence="4" key="1">
    <citation type="submission" date="2016-10" db="EMBL/GenBank/DDBJ databases">
        <authorList>
            <person name="Varghese N."/>
            <person name="Submissions S."/>
        </authorList>
    </citation>
    <scope>NUCLEOTIDE SEQUENCE [LARGE SCALE GENOMIC DNA]</scope>
    <source>
        <strain evidence="4">DSM 16471</strain>
    </source>
</reference>
<dbReference type="SUPFAM" id="SSF48452">
    <property type="entry name" value="TPR-like"/>
    <property type="match status" value="1"/>
</dbReference>
<dbReference type="InterPro" id="IPR030887">
    <property type="entry name" value="Beta-barrel_YaiO"/>
</dbReference>
<dbReference type="Pfam" id="PF14559">
    <property type="entry name" value="TPR_19"/>
    <property type="match status" value="1"/>
</dbReference>
<evidence type="ECO:0000313" key="4">
    <source>
        <dbReference type="Proteomes" id="UP000198990"/>
    </source>
</evidence>
<evidence type="ECO:0000313" key="3">
    <source>
        <dbReference type="EMBL" id="SEL93171.1"/>
    </source>
</evidence>
<name>A0A1H7U844_9FLAO</name>
<dbReference type="PROSITE" id="PS51257">
    <property type="entry name" value="PROKAR_LIPOPROTEIN"/>
    <property type="match status" value="1"/>
</dbReference>
<dbReference type="STRING" id="228957.SAMN04488008_10739"/>
<accession>A0A1H7U844</accession>
<dbReference type="Pfam" id="PF19413">
    <property type="entry name" value="YaiO"/>
    <property type="match status" value="1"/>
</dbReference>
<sequence length="444" mass="50233">MKKHLHIAIIILIACVYSVNGQDVTALEVDALNFDTAYQLAYDGKNSQANRMLGEFTKERPDNQEAKSLLASTYSWKGNYDKARSNFNAVLSKNKTDKDVWISAIKNELYAKNYATALGLSNKALAHIQEDNELLRLKSLAFSGINESVYEKDGWYNVENKVVTNFSTKKKNNKAKNAFVEKTEADSTLLLRKTPVTEEKLKNRIAVNSSVTVFDQRFDPVVSSSISYKRQTKYGSIIPRLNNSNRLGINGIQFDIDLYPKIAKGFYAYVNYGYSSSELYPNHKVGGDIYYNHKSGFEFSGGGRYISFATRDVKSITNSVGYYRGNYYFSLRSFITPSVNDKLTKASGNILVRKYLKDAENFMGVNFGIGFSPELRQFSSGDQILAETLLYIESQRLSCEYQFTSKNSLSSYRTNIGVLRQEQSFDPGSFFYSISAGLTYQFNF</sequence>
<feature type="signal peptide" evidence="1">
    <location>
        <begin position="1"/>
        <end position="21"/>
    </location>
</feature>
<dbReference type="Gene3D" id="1.25.40.10">
    <property type="entry name" value="Tetratricopeptide repeat domain"/>
    <property type="match status" value="1"/>
</dbReference>
<feature type="domain" description="YaiO beta-barrel" evidence="2">
    <location>
        <begin position="202"/>
        <end position="374"/>
    </location>
</feature>
<dbReference type="InterPro" id="IPR011990">
    <property type="entry name" value="TPR-like_helical_dom_sf"/>
</dbReference>
<keyword evidence="1" id="KW-0732">Signal</keyword>
<dbReference type="Proteomes" id="UP000198990">
    <property type="component" value="Unassembled WGS sequence"/>
</dbReference>
<feature type="chain" id="PRO_5011668764" evidence="1">
    <location>
        <begin position="22"/>
        <end position="444"/>
    </location>
</feature>
<proteinExistence type="predicted"/>
<dbReference type="EMBL" id="FNZN01000007">
    <property type="protein sequence ID" value="SEL93171.1"/>
    <property type="molecule type" value="Genomic_DNA"/>
</dbReference>